<sequence>MWDDICGTLRPHTPPPSPRSPRRIVDKSTRAAWRIGNTMNMAKVSPLAATWSTRQQLRAGRRAGRGGAGRGAGAADLRHVAGQPFNFYLFNRSFHTARAARARAPAACCTRPRFATQRHNSWND</sequence>
<evidence type="ECO:0000313" key="2">
    <source>
        <dbReference type="EMBL" id="GBO98802.1"/>
    </source>
</evidence>
<feature type="region of interest" description="Disordered" evidence="1">
    <location>
        <begin position="1"/>
        <end position="24"/>
    </location>
</feature>
<protein>
    <submittedName>
        <fullName evidence="2">Uncharacterized protein</fullName>
    </submittedName>
</protein>
<dbReference type="AlphaFoldDB" id="A0A4C1S976"/>
<keyword evidence="3" id="KW-1185">Reference proteome</keyword>
<reference evidence="2 3" key="1">
    <citation type="journal article" date="2019" name="Commun. Biol.">
        <title>The bagworm genome reveals a unique fibroin gene that provides high tensile strength.</title>
        <authorList>
            <person name="Kono N."/>
            <person name="Nakamura H."/>
            <person name="Ohtoshi R."/>
            <person name="Tomita M."/>
            <person name="Numata K."/>
            <person name="Arakawa K."/>
        </authorList>
    </citation>
    <scope>NUCLEOTIDE SEQUENCE [LARGE SCALE GENOMIC DNA]</scope>
</reference>
<proteinExistence type="predicted"/>
<dbReference type="EMBL" id="BGZK01000001">
    <property type="protein sequence ID" value="GBO98802.1"/>
    <property type="molecule type" value="Genomic_DNA"/>
</dbReference>
<name>A0A4C1S976_EUMVA</name>
<evidence type="ECO:0000256" key="1">
    <source>
        <dbReference type="SAM" id="MobiDB-lite"/>
    </source>
</evidence>
<organism evidence="2 3">
    <name type="scientific">Eumeta variegata</name>
    <name type="common">Bagworm moth</name>
    <name type="synonym">Eumeta japonica</name>
    <dbReference type="NCBI Taxonomy" id="151549"/>
    <lineage>
        <taxon>Eukaryota</taxon>
        <taxon>Metazoa</taxon>
        <taxon>Ecdysozoa</taxon>
        <taxon>Arthropoda</taxon>
        <taxon>Hexapoda</taxon>
        <taxon>Insecta</taxon>
        <taxon>Pterygota</taxon>
        <taxon>Neoptera</taxon>
        <taxon>Endopterygota</taxon>
        <taxon>Lepidoptera</taxon>
        <taxon>Glossata</taxon>
        <taxon>Ditrysia</taxon>
        <taxon>Tineoidea</taxon>
        <taxon>Psychidae</taxon>
        <taxon>Oiketicinae</taxon>
        <taxon>Eumeta</taxon>
    </lineage>
</organism>
<dbReference type="Proteomes" id="UP000299102">
    <property type="component" value="Unassembled WGS sequence"/>
</dbReference>
<accession>A0A4C1S976</accession>
<evidence type="ECO:0000313" key="3">
    <source>
        <dbReference type="Proteomes" id="UP000299102"/>
    </source>
</evidence>
<gene>
    <name evidence="2" type="ORF">EVAR_272_1</name>
</gene>
<comment type="caution">
    <text evidence="2">The sequence shown here is derived from an EMBL/GenBank/DDBJ whole genome shotgun (WGS) entry which is preliminary data.</text>
</comment>